<keyword evidence="2" id="KW-1185">Reference proteome</keyword>
<dbReference type="EMBL" id="CP036532">
    <property type="protein sequence ID" value="QBK30973.1"/>
    <property type="molecule type" value="Genomic_DNA"/>
</dbReference>
<evidence type="ECO:0000313" key="1">
    <source>
        <dbReference type="EMBL" id="QBK30973.1"/>
    </source>
</evidence>
<dbReference type="KEGG" id="rpod:E0E05_10445"/>
<organism evidence="1 2">
    <name type="scientific">Roseitalea porphyridii</name>
    <dbReference type="NCBI Taxonomy" id="1852022"/>
    <lineage>
        <taxon>Bacteria</taxon>
        <taxon>Pseudomonadati</taxon>
        <taxon>Pseudomonadota</taxon>
        <taxon>Alphaproteobacteria</taxon>
        <taxon>Hyphomicrobiales</taxon>
        <taxon>Ahrensiaceae</taxon>
        <taxon>Roseitalea</taxon>
    </lineage>
</organism>
<dbReference type="InterPro" id="IPR011200">
    <property type="entry name" value="UCP012608"/>
</dbReference>
<dbReference type="OrthoDB" id="7666987at2"/>
<dbReference type="Pfam" id="PF10094">
    <property type="entry name" value="DUF2332"/>
    <property type="match status" value="1"/>
</dbReference>
<proteinExistence type="predicted"/>
<dbReference type="Proteomes" id="UP000293719">
    <property type="component" value="Chromosome"/>
</dbReference>
<dbReference type="GeneID" id="90767715"/>
<protein>
    <submittedName>
        <fullName evidence="1">DUF2332 family protein</fullName>
    </submittedName>
</protein>
<dbReference type="PIRSF" id="PIRSF012608">
    <property type="entry name" value="UCP012608"/>
    <property type="match status" value="1"/>
</dbReference>
<name>A0A4P6V260_9HYPH</name>
<dbReference type="AlphaFoldDB" id="A0A4P6V260"/>
<sequence length="357" mass="38142">MTAHPLPDPAASAFAAQADACHDLGSPLVAAICSLVAERGLPDSATRRRIATWPGAIGAREAAVPLRFTAALHRLVLDGADDGLAAAFPPADLNRDVLWHALRAAVSAHDGFIAAYLNSPPQTNEVARAALLLPALLDLHAAHGLPFSLLELGASAGLNQNLDRFAYDYGAWQWGDPASPVLVACEWRGKAGPPQARDLEIAERSACDVAPVPVGTQDEQRRLLSYAWADQHPRLARLSAAMELAGAHPPQVEAAGAADWLEDRLAPLPEGRLTVVLHTIMWQYLPDAEKARAETAIRRAGRDAGQDRPMAWLRFEADGQSPGGGVCLTTWAGVADDGITRLLARGDYHGRWLQMLP</sequence>
<evidence type="ECO:0000313" key="2">
    <source>
        <dbReference type="Proteomes" id="UP000293719"/>
    </source>
</evidence>
<gene>
    <name evidence="1" type="ORF">E0E05_10445</name>
</gene>
<dbReference type="RefSeq" id="WP_131616652.1">
    <property type="nucleotide sequence ID" value="NZ_CP036532.1"/>
</dbReference>
<accession>A0A4P6V260</accession>
<reference evidence="1 2" key="1">
    <citation type="journal article" date="2017" name="Int. J. Syst. Evol. Microbiol.">
        <title>Roseitalea porphyridii gen. nov., sp. nov., isolated from a red alga, and reclassification of Hoeflea suaedae Chung et al. 2013 as Pseudohoeflea suaedae gen. nov., comb. nov.</title>
        <authorList>
            <person name="Hyeon J.W."/>
            <person name="Jeong S.E."/>
            <person name="Baek K."/>
            <person name="Jeon C.O."/>
        </authorList>
    </citation>
    <scope>NUCLEOTIDE SEQUENCE [LARGE SCALE GENOMIC DNA]</scope>
    <source>
        <strain evidence="1 2">MA7-20</strain>
    </source>
</reference>